<accession>A0A0F9N3G8</accession>
<sequence>MYKCPILKIMKMSHTEQFLSEVHDFVNETGISPTALGKAAVGDGSIIVEVRNGRSPTLRTVDKITTYMAAERLRRAEAGARRSTACEALVPQQVEREVYRAATRALNRLGTGWRARLLRWFRP</sequence>
<gene>
    <name evidence="1" type="ORF">LCGC14_1015350</name>
</gene>
<name>A0A0F9N3G8_9ZZZZ</name>
<proteinExistence type="predicted"/>
<organism evidence="1">
    <name type="scientific">marine sediment metagenome</name>
    <dbReference type="NCBI Taxonomy" id="412755"/>
    <lineage>
        <taxon>unclassified sequences</taxon>
        <taxon>metagenomes</taxon>
        <taxon>ecological metagenomes</taxon>
    </lineage>
</organism>
<reference evidence="1" key="1">
    <citation type="journal article" date="2015" name="Nature">
        <title>Complex archaea that bridge the gap between prokaryotes and eukaryotes.</title>
        <authorList>
            <person name="Spang A."/>
            <person name="Saw J.H."/>
            <person name="Jorgensen S.L."/>
            <person name="Zaremba-Niedzwiedzka K."/>
            <person name="Martijn J."/>
            <person name="Lind A.E."/>
            <person name="van Eijk R."/>
            <person name="Schleper C."/>
            <person name="Guy L."/>
            <person name="Ettema T.J."/>
        </authorList>
    </citation>
    <scope>NUCLEOTIDE SEQUENCE</scope>
</reference>
<comment type="caution">
    <text evidence="1">The sequence shown here is derived from an EMBL/GenBank/DDBJ whole genome shotgun (WGS) entry which is preliminary data.</text>
</comment>
<evidence type="ECO:0000313" key="1">
    <source>
        <dbReference type="EMBL" id="KKN12549.1"/>
    </source>
</evidence>
<dbReference type="EMBL" id="LAZR01004021">
    <property type="protein sequence ID" value="KKN12549.1"/>
    <property type="molecule type" value="Genomic_DNA"/>
</dbReference>
<protein>
    <submittedName>
        <fullName evidence="1">Uncharacterized protein</fullName>
    </submittedName>
</protein>
<dbReference type="AlphaFoldDB" id="A0A0F9N3G8"/>